<comment type="subunit">
    <text evidence="3">Homotetramer.</text>
</comment>
<comment type="function">
    <text evidence="5">Catalyzes the cleavage of L-allo-threonine and L-threonine to glycine and acetaldehyde.</text>
</comment>
<dbReference type="EMBL" id="VTWH01000001">
    <property type="protein sequence ID" value="KAA0972525.1"/>
    <property type="molecule type" value="Genomic_DNA"/>
</dbReference>
<dbReference type="PANTHER" id="PTHR48097">
    <property type="entry name" value="L-THREONINE ALDOLASE-RELATED"/>
    <property type="match status" value="1"/>
</dbReference>
<proteinExistence type="inferred from homology"/>
<comment type="similarity">
    <text evidence="2 5">Belongs to the threonine aldolase family.</text>
</comment>
<dbReference type="InterPro" id="IPR026273">
    <property type="entry name" value="Low_specificity_L-TA_bact"/>
</dbReference>
<evidence type="ECO:0000256" key="4">
    <source>
        <dbReference type="ARBA" id="ARBA00022898"/>
    </source>
</evidence>
<dbReference type="InterPro" id="IPR001597">
    <property type="entry name" value="ArAA_b-elim_lyase/Thr_aldolase"/>
</dbReference>
<evidence type="ECO:0000256" key="2">
    <source>
        <dbReference type="ARBA" id="ARBA00006966"/>
    </source>
</evidence>
<dbReference type="GO" id="GO:0008732">
    <property type="term" value="F:L-allo-threonine aldolase activity"/>
    <property type="evidence" value="ECO:0007669"/>
    <property type="project" value="RHEA"/>
</dbReference>
<dbReference type="PANTHER" id="PTHR48097:SF5">
    <property type="entry name" value="LOW SPECIFICITY L-THREONINE ALDOLASE"/>
    <property type="match status" value="1"/>
</dbReference>
<evidence type="ECO:0000256" key="1">
    <source>
        <dbReference type="ARBA" id="ARBA00001933"/>
    </source>
</evidence>
<dbReference type="Gene3D" id="3.40.640.10">
    <property type="entry name" value="Type I PLP-dependent aspartate aminotransferase-like (Major domain)"/>
    <property type="match status" value="1"/>
</dbReference>
<reference evidence="7 8" key="1">
    <citation type="submission" date="2019-08" db="EMBL/GenBank/DDBJ databases">
        <title>Aureimonas fodiniaquatilis sp. nov., isolated from a coal mine wastewater.</title>
        <authorList>
            <person name="Kim W."/>
        </authorList>
    </citation>
    <scope>NUCLEOTIDE SEQUENCE [LARGE SCALE GENOMIC DNA]</scope>
    <source>
        <strain evidence="7 8">CAU 1482</strain>
    </source>
</reference>
<evidence type="ECO:0000256" key="5">
    <source>
        <dbReference type="PIRNR" id="PIRNR038940"/>
    </source>
</evidence>
<dbReference type="Pfam" id="PF01212">
    <property type="entry name" value="Beta_elim_lyase"/>
    <property type="match status" value="1"/>
</dbReference>
<dbReference type="SUPFAM" id="SSF53383">
    <property type="entry name" value="PLP-dependent transferases"/>
    <property type="match status" value="1"/>
</dbReference>
<dbReference type="RefSeq" id="WP_149298315.1">
    <property type="nucleotide sequence ID" value="NZ_VTWH01000001.1"/>
</dbReference>
<protein>
    <recommendedName>
        <fullName evidence="5">L-threonine aldolase</fullName>
        <ecNumber evidence="5">4.1.2.48</ecNumber>
    </recommendedName>
</protein>
<accession>A0A5B0E307</accession>
<evidence type="ECO:0000256" key="3">
    <source>
        <dbReference type="ARBA" id="ARBA00011881"/>
    </source>
</evidence>
<sequence>MFFASDNWSGVHPAIAASLNQHSQGAVAAYGQSALDRQVAAQFNEVFEREVAVYFVGTGTAANALALSAYNRPGGVVLCHAEAHIHVDECGAPEFFSPGAKLAAVSGAHGLMNSAALASKLAGFDPQFVHGGQPMAISVSQPGEAGTLYSAAALAEISQLAHQHALPLHMDGARFANALVATGLTPAQMTWQAGVDVMSFGGTKNGCWCAEAVVFFNPEQARQFPYIRKRSAQLFSKSRFIAAQFLAYFQNNLWLELAAHSNAMATLLRQAINSSPTSRLAWDGTTNEAFVIVPNAAAERLQAAGSMFYDWPVPDPADFIIQPDERLLRLVTSWSTSQQEIEQFSDFLD</sequence>
<comment type="caution">
    <text evidence="7">The sequence shown here is derived from an EMBL/GenBank/DDBJ whole genome shotgun (WGS) entry which is preliminary data.</text>
</comment>
<keyword evidence="8" id="KW-1185">Reference proteome</keyword>
<organism evidence="7 8">
    <name type="scientific">Aureimonas fodinaquatilis</name>
    <dbReference type="NCBI Taxonomy" id="2565783"/>
    <lineage>
        <taxon>Bacteria</taxon>
        <taxon>Pseudomonadati</taxon>
        <taxon>Pseudomonadota</taxon>
        <taxon>Alphaproteobacteria</taxon>
        <taxon>Hyphomicrobiales</taxon>
        <taxon>Aurantimonadaceae</taxon>
        <taxon>Aureimonas</taxon>
    </lineage>
</organism>
<dbReference type="AlphaFoldDB" id="A0A5B0E307"/>
<dbReference type="PIRSF" id="PIRSF038940">
    <property type="entry name" value="Low_specificity_LTA"/>
    <property type="match status" value="1"/>
</dbReference>
<dbReference type="InterPro" id="IPR015422">
    <property type="entry name" value="PyrdxlP-dep_Trfase_small"/>
</dbReference>
<comment type="cofactor">
    <cofactor evidence="1 5">
        <name>pyridoxal 5'-phosphate</name>
        <dbReference type="ChEBI" id="CHEBI:597326"/>
    </cofactor>
</comment>
<dbReference type="Gene3D" id="3.90.1150.10">
    <property type="entry name" value="Aspartate Aminotransferase, domain 1"/>
    <property type="match status" value="1"/>
</dbReference>
<evidence type="ECO:0000259" key="6">
    <source>
        <dbReference type="Pfam" id="PF01212"/>
    </source>
</evidence>
<comment type="catalytic activity">
    <reaction evidence="5">
        <text>L-threonine = acetaldehyde + glycine</text>
        <dbReference type="Rhea" id="RHEA:19625"/>
        <dbReference type="ChEBI" id="CHEBI:15343"/>
        <dbReference type="ChEBI" id="CHEBI:57305"/>
        <dbReference type="ChEBI" id="CHEBI:57926"/>
        <dbReference type="EC" id="4.1.2.48"/>
    </reaction>
</comment>
<feature type="domain" description="Aromatic amino acid beta-eliminating lyase/threonine aldolase" evidence="6">
    <location>
        <begin position="3"/>
        <end position="281"/>
    </location>
</feature>
<dbReference type="GO" id="GO:0006567">
    <property type="term" value="P:L-threonine catabolic process"/>
    <property type="evidence" value="ECO:0007669"/>
    <property type="project" value="UniProtKB-UniRule"/>
</dbReference>
<dbReference type="InterPro" id="IPR015424">
    <property type="entry name" value="PyrdxlP-dep_Trfase"/>
</dbReference>
<keyword evidence="5" id="KW-0456">Lyase</keyword>
<dbReference type="OrthoDB" id="9774495at2"/>
<dbReference type="InterPro" id="IPR015421">
    <property type="entry name" value="PyrdxlP-dep_Trfase_major"/>
</dbReference>
<evidence type="ECO:0000313" key="8">
    <source>
        <dbReference type="Proteomes" id="UP000324738"/>
    </source>
</evidence>
<keyword evidence="4 5" id="KW-0663">Pyridoxal phosphate</keyword>
<dbReference type="EC" id="4.1.2.48" evidence="5"/>
<evidence type="ECO:0000313" key="7">
    <source>
        <dbReference type="EMBL" id="KAA0972525.1"/>
    </source>
</evidence>
<gene>
    <name evidence="7" type="ORF">FPY71_05425</name>
</gene>
<comment type="catalytic activity">
    <reaction evidence="5">
        <text>L-allo-threonine = acetaldehyde + glycine</text>
        <dbReference type="Rhea" id="RHEA:26209"/>
        <dbReference type="ChEBI" id="CHEBI:15343"/>
        <dbReference type="ChEBI" id="CHEBI:57305"/>
        <dbReference type="ChEBI" id="CHEBI:58585"/>
        <dbReference type="EC" id="4.1.2.48"/>
    </reaction>
</comment>
<name>A0A5B0E307_9HYPH</name>
<dbReference type="Proteomes" id="UP000324738">
    <property type="component" value="Unassembled WGS sequence"/>
</dbReference>